<dbReference type="OrthoDB" id="9800754at2"/>
<keyword evidence="1 2" id="KW-0808">Transferase</keyword>
<dbReference type="RefSeq" id="WP_072716216.1">
    <property type="nucleotide sequence ID" value="NZ_FRAU01000009.1"/>
</dbReference>
<feature type="active site" description="Nucleophile" evidence="2 3">
    <location>
        <position position="133"/>
    </location>
</feature>
<protein>
    <recommendedName>
        <fullName evidence="2">Homoserine O-acetyltransferase</fullName>
        <shortName evidence="2">HAT</shortName>
        <ecNumber evidence="2">2.3.1.31</ecNumber>
    </recommendedName>
    <alternativeName>
        <fullName evidence="2">Homoserine transacetylase</fullName>
        <shortName evidence="2">HTA</shortName>
    </alternativeName>
</protein>
<dbReference type="Proteomes" id="UP000185812">
    <property type="component" value="Unassembled WGS sequence"/>
</dbReference>
<dbReference type="AlphaFoldDB" id="A0A1M6WSJ4"/>
<comment type="caution">
    <text evidence="2">Lacks conserved residue(s) required for the propagation of feature annotation.</text>
</comment>
<evidence type="ECO:0000259" key="4">
    <source>
        <dbReference type="Pfam" id="PF00561"/>
    </source>
</evidence>
<keyword evidence="2" id="KW-0963">Cytoplasm</keyword>
<reference evidence="6" key="1">
    <citation type="submission" date="2016-11" db="EMBL/GenBank/DDBJ databases">
        <authorList>
            <person name="Varghese N."/>
            <person name="Submissions S."/>
        </authorList>
    </citation>
    <scope>NUCLEOTIDE SEQUENCE [LARGE SCALE GENOMIC DNA]</scope>
    <source>
        <strain evidence="6">DSM 22212</strain>
    </source>
</reference>
<name>A0A1M6WSJ4_9BACT</name>
<evidence type="ECO:0000256" key="3">
    <source>
        <dbReference type="PIRSR" id="PIRSR000443-1"/>
    </source>
</evidence>
<feature type="domain" description="AB hydrolase-1" evidence="4">
    <location>
        <begin position="37"/>
        <end position="325"/>
    </location>
</feature>
<comment type="subunit">
    <text evidence="2">Homodimer.</text>
</comment>
<evidence type="ECO:0000256" key="2">
    <source>
        <dbReference type="HAMAP-Rule" id="MF_00296"/>
    </source>
</evidence>
<dbReference type="GO" id="GO:0005737">
    <property type="term" value="C:cytoplasm"/>
    <property type="evidence" value="ECO:0007669"/>
    <property type="project" value="UniProtKB-SubCell"/>
</dbReference>
<dbReference type="InterPro" id="IPR008220">
    <property type="entry name" value="HAT_MetX-like"/>
</dbReference>
<dbReference type="STRING" id="633813.SAMN04488087_2411"/>
<sequence length="358" mass="39828">MTQTFVLPEFTLESGVVLRQVQVAYRTWGRLNAEGTNALVVCHALTGSADVDQWWGDLLGPGRAFDTDRFFVVCANVLGSPYGTTSPLTINPDTGRPYGPAFPQVTIRDTVNLHRKLLEHLGVRQVAVAVGGSMGGMQVLEWAFQDDFVRAIIPIAVGGRHSAWCIGWSEAQRQAIYADPRWQGGCYDPNNPPAHGLAIARMIAMISYRSYQSFEARFGRRRMLRGEQELFAVESYLHYQGEKLVRRFDANCYVRLTQQMDSHDVSRGRGPYPEVLAAVRQPALVVGIDSDVLYPLTEQEELVAHLPNASLYVLHSPHGHDAFLIETQTLNKVLREWIAQNVSVPATPSPWPSNETAA</sequence>
<dbReference type="HAMAP" id="MF_00296">
    <property type="entry name" value="MetX_acyltransf"/>
    <property type="match status" value="1"/>
</dbReference>
<accession>A0A1M6WSJ4</accession>
<dbReference type="InterPro" id="IPR000073">
    <property type="entry name" value="AB_hydrolase_1"/>
</dbReference>
<dbReference type="GO" id="GO:0009086">
    <property type="term" value="P:methionine biosynthetic process"/>
    <property type="evidence" value="ECO:0007669"/>
    <property type="project" value="UniProtKB-UniRule"/>
</dbReference>
<dbReference type="NCBIfam" id="TIGR01392">
    <property type="entry name" value="homoserO_Ac_trn"/>
    <property type="match status" value="1"/>
</dbReference>
<comment type="function">
    <text evidence="2">Transfers an acetyl group from acetyl-CoA to L-homoserine, forming acetyl-L-homoserine.</text>
</comment>
<dbReference type="UniPathway" id="UPA00051">
    <property type="reaction ID" value="UER00074"/>
</dbReference>
<evidence type="ECO:0000313" key="6">
    <source>
        <dbReference type="Proteomes" id="UP000185812"/>
    </source>
</evidence>
<comment type="pathway">
    <text evidence="2">Amino-acid biosynthesis; L-methionine biosynthesis via de novo pathway; O-acetyl-L-homoserine from L-homoserine: step 1/1.</text>
</comment>
<organism evidence="5 6">
    <name type="scientific">Rhodothermus profundi</name>
    <dbReference type="NCBI Taxonomy" id="633813"/>
    <lineage>
        <taxon>Bacteria</taxon>
        <taxon>Pseudomonadati</taxon>
        <taxon>Rhodothermota</taxon>
        <taxon>Rhodothermia</taxon>
        <taxon>Rhodothermales</taxon>
        <taxon>Rhodothermaceae</taxon>
        <taxon>Rhodothermus</taxon>
    </lineage>
</organism>
<dbReference type="Gene3D" id="3.40.50.1820">
    <property type="entry name" value="alpha/beta hydrolase"/>
    <property type="match status" value="1"/>
</dbReference>
<keyword evidence="6" id="KW-1185">Reference proteome</keyword>
<dbReference type="EMBL" id="FRAU01000009">
    <property type="protein sequence ID" value="SHK96624.1"/>
    <property type="molecule type" value="Genomic_DNA"/>
</dbReference>
<feature type="binding site" evidence="2">
    <location>
        <position position="201"/>
    </location>
    <ligand>
        <name>substrate</name>
    </ligand>
</feature>
<dbReference type="NCBIfam" id="NF001209">
    <property type="entry name" value="PRK00175.1"/>
    <property type="match status" value="1"/>
</dbReference>
<dbReference type="Pfam" id="PF00561">
    <property type="entry name" value="Abhydrolase_1"/>
    <property type="match status" value="1"/>
</dbReference>
<feature type="active site" evidence="2 3">
    <location>
        <position position="291"/>
    </location>
</feature>
<evidence type="ECO:0000313" key="5">
    <source>
        <dbReference type="EMBL" id="SHK96624.1"/>
    </source>
</evidence>
<proteinExistence type="inferred from homology"/>
<keyword evidence="2" id="KW-0486">Methionine biosynthesis</keyword>
<comment type="catalytic activity">
    <reaction evidence="2">
        <text>L-homoserine + acetyl-CoA = O-acetyl-L-homoserine + CoA</text>
        <dbReference type="Rhea" id="RHEA:13701"/>
        <dbReference type="ChEBI" id="CHEBI:57287"/>
        <dbReference type="ChEBI" id="CHEBI:57288"/>
        <dbReference type="ChEBI" id="CHEBI:57476"/>
        <dbReference type="ChEBI" id="CHEBI:57716"/>
        <dbReference type="EC" id="2.3.1.31"/>
    </reaction>
</comment>
<dbReference type="PIRSF" id="PIRSF000443">
    <property type="entry name" value="Homoser_Ac_trans"/>
    <property type="match status" value="1"/>
</dbReference>
<dbReference type="InterPro" id="IPR029058">
    <property type="entry name" value="AB_hydrolase_fold"/>
</dbReference>
<keyword evidence="2" id="KW-0012">Acyltransferase</keyword>
<evidence type="ECO:0000256" key="1">
    <source>
        <dbReference type="ARBA" id="ARBA00022679"/>
    </source>
</evidence>
<dbReference type="EC" id="2.3.1.31" evidence="2"/>
<keyword evidence="2" id="KW-0028">Amino-acid biosynthesis</keyword>
<feature type="binding site" evidence="2">
    <location>
        <position position="321"/>
    </location>
    <ligand>
        <name>substrate</name>
    </ligand>
</feature>
<dbReference type="GO" id="GO:0004414">
    <property type="term" value="F:homoserine O-acetyltransferase activity"/>
    <property type="evidence" value="ECO:0007669"/>
    <property type="project" value="UniProtKB-UniRule"/>
</dbReference>
<gene>
    <name evidence="2" type="primary">metXA</name>
    <name evidence="5" type="ORF">SAMN04488087_2411</name>
</gene>
<feature type="active site" evidence="2 3">
    <location>
        <position position="320"/>
    </location>
</feature>
<dbReference type="SUPFAM" id="SSF53474">
    <property type="entry name" value="alpha/beta-Hydrolases"/>
    <property type="match status" value="1"/>
</dbReference>
<comment type="subcellular location">
    <subcellularLocation>
        <location evidence="2">Cytoplasm</location>
    </subcellularLocation>
</comment>
<comment type="similarity">
    <text evidence="2">Belongs to the AB hydrolase superfamily. MetX family.</text>
</comment>
<dbReference type="GO" id="GO:0009092">
    <property type="term" value="P:homoserine metabolic process"/>
    <property type="evidence" value="ECO:0007669"/>
    <property type="project" value="TreeGrafter"/>
</dbReference>
<dbReference type="PANTHER" id="PTHR32268">
    <property type="entry name" value="HOMOSERINE O-ACETYLTRANSFERASE"/>
    <property type="match status" value="1"/>
</dbReference>
<dbReference type="PANTHER" id="PTHR32268:SF11">
    <property type="entry name" value="HOMOSERINE O-ACETYLTRANSFERASE"/>
    <property type="match status" value="1"/>
</dbReference>